<keyword evidence="1" id="KW-0472">Membrane</keyword>
<organism evidence="2 3">
    <name type="scientific">Providencia stuartii ATCC 25827</name>
    <dbReference type="NCBI Taxonomy" id="471874"/>
    <lineage>
        <taxon>Bacteria</taxon>
        <taxon>Pseudomonadati</taxon>
        <taxon>Pseudomonadota</taxon>
        <taxon>Gammaproteobacteria</taxon>
        <taxon>Enterobacterales</taxon>
        <taxon>Morganellaceae</taxon>
        <taxon>Providencia</taxon>
    </lineage>
</organism>
<dbReference type="Proteomes" id="UP000004506">
    <property type="component" value="Unassembled WGS sequence"/>
</dbReference>
<comment type="caution">
    <text evidence="2">The sequence shown here is derived from an EMBL/GenBank/DDBJ whole genome shotgun (WGS) entry which is preliminary data.</text>
</comment>
<dbReference type="AlphaFoldDB" id="A0AA86YGH6"/>
<protein>
    <submittedName>
        <fullName evidence="2">Uncharacterized protein</fullName>
    </submittedName>
</protein>
<sequence length="40" mass="4738">MSENKKRLQLVVASCNTTNHFALNIIIFICLVFLLKYKYF</sequence>
<keyword evidence="1" id="KW-1133">Transmembrane helix</keyword>
<reference evidence="3" key="2">
    <citation type="submission" date="2008-04" db="EMBL/GenBank/DDBJ databases">
        <title>Draft genome sequence of Providencia stuartii(ATCC 25827).</title>
        <authorList>
            <person name="Sudarsanam P."/>
            <person name="Ley R."/>
            <person name="Guruge J."/>
            <person name="Turnbaugh P.J."/>
            <person name="Mahowald M."/>
            <person name="Liep D."/>
            <person name="Gordon J."/>
        </authorList>
    </citation>
    <scope>NUCLEOTIDE SEQUENCE [LARGE SCALE GENOMIC DNA]</scope>
    <source>
        <strain evidence="3">ATCC 25827</strain>
    </source>
</reference>
<evidence type="ECO:0000256" key="1">
    <source>
        <dbReference type="SAM" id="Phobius"/>
    </source>
</evidence>
<reference evidence="3" key="1">
    <citation type="submission" date="2008-04" db="EMBL/GenBank/DDBJ databases">
        <title>Draft genome sequence of Providencia stuartii (ATCC 25827).</title>
        <authorList>
            <person name="Sudarsanam P."/>
            <person name="Ley R."/>
            <person name="Guruge J."/>
            <person name="Turnbaugh P.J."/>
            <person name="Mahowald M."/>
            <person name="Liep D."/>
            <person name="Gordon J."/>
        </authorList>
    </citation>
    <scope>NUCLEOTIDE SEQUENCE [LARGE SCALE GENOMIC DNA]</scope>
    <source>
        <strain evidence="3">ATCC 25827</strain>
    </source>
</reference>
<reference evidence="2 3" key="3">
    <citation type="submission" date="2008-05" db="EMBL/GenBank/DDBJ databases">
        <authorList>
            <person name="Fulton L."/>
            <person name="Clifton S."/>
            <person name="Fulton B."/>
            <person name="Xu J."/>
            <person name="Minx P."/>
            <person name="Pepin K.H."/>
            <person name="Johnson M."/>
            <person name="Thiruvilangam P."/>
            <person name="Bhonagiri V."/>
            <person name="Nash W.E."/>
            <person name="Mardis E.R."/>
            <person name="Wilson R.K."/>
        </authorList>
    </citation>
    <scope>NUCLEOTIDE SEQUENCE [LARGE SCALE GENOMIC DNA]</scope>
    <source>
        <strain evidence="2 3">ATCC 25827</strain>
    </source>
</reference>
<evidence type="ECO:0000313" key="2">
    <source>
        <dbReference type="EMBL" id="EDU58210.1"/>
    </source>
</evidence>
<feature type="transmembrane region" description="Helical" evidence="1">
    <location>
        <begin position="21"/>
        <end position="39"/>
    </location>
</feature>
<gene>
    <name evidence="2" type="ORF">PROSTU_03945</name>
</gene>
<name>A0AA86YGH6_PROST</name>
<dbReference type="EMBL" id="ABJD02000102">
    <property type="protein sequence ID" value="EDU58210.1"/>
    <property type="molecule type" value="Genomic_DNA"/>
</dbReference>
<accession>A0AA86YGH6</accession>
<keyword evidence="1" id="KW-0812">Transmembrane</keyword>
<proteinExistence type="predicted"/>
<evidence type="ECO:0000313" key="3">
    <source>
        <dbReference type="Proteomes" id="UP000004506"/>
    </source>
</evidence>